<dbReference type="AlphaFoldDB" id="A0A226QQS8"/>
<dbReference type="SMART" id="SM00481">
    <property type="entry name" value="POLIIIAc"/>
    <property type="match status" value="1"/>
</dbReference>
<dbReference type="RefSeq" id="WP_089097148.1">
    <property type="nucleotide sequence ID" value="NZ_NDYL01000001.1"/>
</dbReference>
<comment type="caution">
    <text evidence="2">The sequence shown here is derived from an EMBL/GenBank/DDBJ whole genome shotgun (WGS) entry which is preliminary data.</text>
</comment>
<dbReference type="PANTHER" id="PTHR32294:SF0">
    <property type="entry name" value="DNA POLYMERASE III SUBUNIT ALPHA"/>
    <property type="match status" value="1"/>
</dbReference>
<dbReference type="Pfam" id="PF02811">
    <property type="entry name" value="PHP"/>
    <property type="match status" value="1"/>
</dbReference>
<keyword evidence="3" id="KW-1185">Reference proteome</keyword>
<dbReference type="SUPFAM" id="SSF89550">
    <property type="entry name" value="PHP domain-like"/>
    <property type="match status" value="1"/>
</dbReference>
<evidence type="ECO:0000259" key="1">
    <source>
        <dbReference type="SMART" id="SM00481"/>
    </source>
</evidence>
<dbReference type="InterPro" id="IPR011708">
    <property type="entry name" value="DNA_pol3_alpha_NTPase_dom"/>
</dbReference>
<dbReference type="Pfam" id="PF07733">
    <property type="entry name" value="DNA_pol3_alpha"/>
    <property type="match status" value="1"/>
</dbReference>
<accession>A0A226QQS8</accession>
<gene>
    <name evidence="2" type="ORF">B9L23_07455</name>
</gene>
<name>A0A226QQS8_9BACL</name>
<dbReference type="PANTHER" id="PTHR32294">
    <property type="entry name" value="DNA POLYMERASE III SUBUNIT ALPHA"/>
    <property type="match status" value="1"/>
</dbReference>
<feature type="domain" description="Polymerase/histidinol phosphatase N-terminal" evidence="1">
    <location>
        <begin position="7"/>
        <end position="74"/>
    </location>
</feature>
<dbReference type="InterPro" id="IPR004805">
    <property type="entry name" value="DnaE2/DnaE/PolC"/>
</dbReference>
<evidence type="ECO:0000313" key="3">
    <source>
        <dbReference type="Proteomes" id="UP000198394"/>
    </source>
</evidence>
<protein>
    <recommendedName>
        <fullName evidence="1">Polymerase/histidinol phosphatase N-terminal domain-containing protein</fullName>
    </recommendedName>
</protein>
<dbReference type="Gene3D" id="3.20.20.140">
    <property type="entry name" value="Metal-dependent hydrolases"/>
    <property type="match status" value="1"/>
</dbReference>
<dbReference type="GO" id="GO:0006260">
    <property type="term" value="P:DNA replication"/>
    <property type="evidence" value="ECO:0007669"/>
    <property type="project" value="InterPro"/>
</dbReference>
<dbReference type="InterPro" id="IPR016195">
    <property type="entry name" value="Pol/histidinol_Pase-like"/>
</dbReference>
<reference evidence="2 3" key="1">
    <citation type="submission" date="2017-04" db="EMBL/GenBank/DDBJ databases">
        <title>The genome sequence of Parageobacillus galactosidasius DSM 18751.</title>
        <authorList>
            <person name="Ramaloko W.T."/>
            <person name="Koen N."/>
            <person name="Polliack S."/>
            <person name="Aliyu H."/>
            <person name="Lebre P."/>
            <person name="Mohr T."/>
            <person name="Oswald F."/>
            <person name="Zwick M."/>
            <person name="Neumann A."/>
            <person name="Syldatk C."/>
            <person name="Cowan D."/>
            <person name="De Maayer P."/>
        </authorList>
    </citation>
    <scope>NUCLEOTIDE SEQUENCE [LARGE SCALE GENOMIC DNA]</scope>
    <source>
        <strain evidence="2 3">DSM 18751</strain>
    </source>
</reference>
<dbReference type="GO" id="GO:0008408">
    <property type="term" value="F:3'-5' exonuclease activity"/>
    <property type="evidence" value="ECO:0007669"/>
    <property type="project" value="InterPro"/>
</dbReference>
<evidence type="ECO:0000313" key="2">
    <source>
        <dbReference type="EMBL" id="OXB94695.1"/>
    </source>
</evidence>
<sequence>MVTNTINHIHVHGEDSALDGYNKVKDLVARAVEIGSTALGLTDHGVMSGIPDLITECKKAGIKPLPGCEIYMTKDRTIKGEQLKKIREILCIRYRITDNKGKPKMKVLSDFISKVKKDFNVFEQEAPQVLKDYLMEAPADLFSINDFDDTPEGKIEKFRKDILEYLDHDTYHMVLIAINNQGLEDLYEIVSDAHINGFYGDPRTDLAFIRSKNLGKNIIATSACLGSYFAHLIRTNQIDRAKEFIQECKETFHTFYLEKQATRIPEQLELNKIIDQLAEETNTPKIVTTDVHFARKEEHGIHDIMVAAAMNKCIQDEDRYHYAVDHYMKTVEEVREIVDDEEAIQNTLKLAEIVDVDLPKEPLFPKAIIEGDETPEELLRKKAWNGLFQYCLKRKDIDYNTYANRLQYELDVICSLGFSDYFLIEEDMINATKRAGFLVGPGRGSAAGSLVAFAVGITTLDPIENDLLFERFLNPERAGYPD</sequence>
<dbReference type="InterPro" id="IPR004013">
    <property type="entry name" value="PHP_dom"/>
</dbReference>
<proteinExistence type="predicted"/>
<organism evidence="2 3">
    <name type="scientific">Parageobacillus galactosidasius</name>
    <dbReference type="NCBI Taxonomy" id="883812"/>
    <lineage>
        <taxon>Bacteria</taxon>
        <taxon>Bacillati</taxon>
        <taxon>Bacillota</taxon>
        <taxon>Bacilli</taxon>
        <taxon>Bacillales</taxon>
        <taxon>Anoxybacillaceae</taxon>
        <taxon>Parageobacillus</taxon>
    </lineage>
</organism>
<dbReference type="InterPro" id="IPR003141">
    <property type="entry name" value="Pol/His_phosphatase_N"/>
</dbReference>
<dbReference type="EMBL" id="NDYL01000001">
    <property type="protein sequence ID" value="OXB94695.1"/>
    <property type="molecule type" value="Genomic_DNA"/>
</dbReference>
<dbReference type="Proteomes" id="UP000198394">
    <property type="component" value="Unassembled WGS sequence"/>
</dbReference>